<dbReference type="OMA" id="NDANEPY"/>
<gene>
    <name evidence="10" type="primary">LOC110984050</name>
</gene>
<evidence type="ECO:0000313" key="10">
    <source>
        <dbReference type="RefSeq" id="XP_022099536.1"/>
    </source>
</evidence>
<name>A0A8B7Z8D7_ACAPL</name>
<dbReference type="GO" id="GO:0005261">
    <property type="term" value="F:monoatomic cation channel activity"/>
    <property type="evidence" value="ECO:0007669"/>
    <property type="project" value="TreeGrafter"/>
</dbReference>
<reference evidence="10" key="1">
    <citation type="submission" date="2025-08" db="UniProtKB">
        <authorList>
            <consortium name="RefSeq"/>
        </authorList>
    </citation>
    <scope>IDENTIFICATION</scope>
</reference>
<accession>A0A8B7Z8D7</accession>
<feature type="non-terminal residue" evidence="10">
    <location>
        <position position="1102"/>
    </location>
</feature>
<dbReference type="Gene3D" id="2.60.40.10">
    <property type="entry name" value="Immunoglobulins"/>
    <property type="match status" value="1"/>
</dbReference>
<dbReference type="Proteomes" id="UP000694845">
    <property type="component" value="Unplaced"/>
</dbReference>
<evidence type="ECO:0000256" key="5">
    <source>
        <dbReference type="ARBA" id="ARBA00023136"/>
    </source>
</evidence>
<evidence type="ECO:0000256" key="6">
    <source>
        <dbReference type="SAM" id="MobiDB-lite"/>
    </source>
</evidence>
<feature type="compositionally biased region" description="Acidic residues" evidence="6">
    <location>
        <begin position="452"/>
        <end position="462"/>
    </location>
</feature>
<evidence type="ECO:0000313" key="9">
    <source>
        <dbReference type="Proteomes" id="UP000694845"/>
    </source>
</evidence>
<feature type="region of interest" description="Disordered" evidence="6">
    <location>
        <begin position="430"/>
        <end position="552"/>
    </location>
</feature>
<evidence type="ECO:0000256" key="7">
    <source>
        <dbReference type="SAM" id="Phobius"/>
    </source>
</evidence>
<dbReference type="AlphaFoldDB" id="A0A8B7Z8D7"/>
<dbReference type="PANTHER" id="PTHR46730:SF1">
    <property type="entry name" value="PLAT DOMAIN-CONTAINING PROTEIN"/>
    <property type="match status" value="1"/>
</dbReference>
<dbReference type="OrthoDB" id="10556107at2759"/>
<evidence type="ECO:0000259" key="8">
    <source>
        <dbReference type="Pfam" id="PF02010"/>
    </source>
</evidence>
<feature type="transmembrane region" description="Helical" evidence="7">
    <location>
        <begin position="21"/>
        <end position="39"/>
    </location>
</feature>
<feature type="compositionally biased region" description="Basic and acidic residues" evidence="6">
    <location>
        <begin position="175"/>
        <end position="187"/>
    </location>
</feature>
<dbReference type="Pfam" id="PF02010">
    <property type="entry name" value="REJ"/>
    <property type="match status" value="1"/>
</dbReference>
<dbReference type="GO" id="GO:0006816">
    <property type="term" value="P:calcium ion transport"/>
    <property type="evidence" value="ECO:0007669"/>
    <property type="project" value="TreeGrafter"/>
</dbReference>
<dbReference type="KEGG" id="aplc:110984050"/>
<feature type="region of interest" description="Disordered" evidence="6">
    <location>
        <begin position="175"/>
        <end position="204"/>
    </location>
</feature>
<evidence type="ECO:0000256" key="1">
    <source>
        <dbReference type="ARBA" id="ARBA00004370"/>
    </source>
</evidence>
<keyword evidence="9" id="KW-1185">Reference proteome</keyword>
<proteinExistence type="predicted"/>
<dbReference type="RefSeq" id="XP_022099536.1">
    <property type="nucleotide sequence ID" value="XM_022243844.1"/>
</dbReference>
<sequence>MTCFGKQRGLYLYNFKMGWSGFPMGILAFAICLYPIPALEGANPNPNPHPLRRGCAQMRLGRDGRPQLDLPDIPRAINATFGKFTEAWLEGRGRKSPLQISIVQSLIEESLPKLALIDAYGALASEVVAASKIWGGIVQNATMEYFRDSMAGYQPALTPPPILGRNESLDHHEIPMERNSRSAREPEPTQPTEEQAEYGFHPPEMEDFNISKRVELLQKLAYYGVLFFTTEEEQTIDEHLESGSRVALFEHFLNSLLQAQISDVIMHAVGSGEMGIDGDCSLPDNGDSKGLSNNTDMGGRGGEVLTRYLTGENYSALYGAYGTVSFNVTGGLEFESLLKTLRGQVDEWIGQDNPQLPALYNVNCWAGEDRSVGCKVCPQKDMSRNATTALDSLATRLTVPFSLLGIDLEEVSGGIGRRYRRWIAQMRTRVPTTDGTDDETPDRGEDVTQDPGDGETPDDGGENPDTGGENPVTTGENPDTGGENPDTGGENPDTGGENPDTGGENPDTGGENPDTGGENPDTGGENPDTGGENPDTGGENPDMGDGNPDGQEEVPRVVAAITGPKEIPSCGDLVLHGSASQGPSLSYTWEMSPRQQTSEALMARLKTVNDANEPYLKLNGGLLTEGVEYTVTLTVSPQGSRHSHSISHRVRRLSEASKKPSLVLQHRGLSENNNILASKTLLLWADVHFYDSCIESSSVKFVWSARQGSQPPITGLLQRGGRNQRIPAGQLPVGEPVTISVEIPPNGETVLESVTAEVTVTVERSPLIVSIKGGSEITAGTDSQANLVLDASESHDPDDEEARLDFSWTCRLTNPAKSECPGQLSPSDRSTLSVTLNNTWDDPNPYVFTVTVRRRQRGAGHATASVIVHVKRGDPPQIELSAPFQGKFQPSRDVVVTAQISNAALGSSVEWLVLKGGVQQTVQGATSTSVSRGTAIRASFAIPKGMLAAGSDYTVKANVKDFPGQVASSASTTITVFKGVSGCTVQLQSQEYRVFEIVDISVVGCTGTGKLTYKAFVAPTADSEERQVLTTVAGEQSRLNQDRAVKVAGAATVAIIVRVEDETGSWAEFAKSDVPQVEEPTAGGIEAVKNTREKLVQTVLFS</sequence>
<dbReference type="GeneID" id="110984050"/>
<keyword evidence="4 7" id="KW-1133">Transmembrane helix</keyword>
<organism evidence="9 10">
    <name type="scientific">Acanthaster planci</name>
    <name type="common">Crown-of-thorns starfish</name>
    <dbReference type="NCBI Taxonomy" id="133434"/>
    <lineage>
        <taxon>Eukaryota</taxon>
        <taxon>Metazoa</taxon>
        <taxon>Echinodermata</taxon>
        <taxon>Eleutherozoa</taxon>
        <taxon>Asterozoa</taxon>
        <taxon>Asteroidea</taxon>
        <taxon>Valvatacea</taxon>
        <taxon>Valvatida</taxon>
        <taxon>Acanthasteridae</taxon>
        <taxon>Acanthaster</taxon>
    </lineage>
</organism>
<protein>
    <submittedName>
        <fullName evidence="10">Uncharacterized protein LOC110984050</fullName>
    </submittedName>
</protein>
<keyword evidence="3" id="KW-0677">Repeat</keyword>
<comment type="subcellular location">
    <subcellularLocation>
        <location evidence="1">Membrane</location>
    </subcellularLocation>
</comment>
<evidence type="ECO:0000256" key="3">
    <source>
        <dbReference type="ARBA" id="ARBA00022737"/>
    </source>
</evidence>
<dbReference type="InterPro" id="IPR002859">
    <property type="entry name" value="PKD/REJ-like"/>
</dbReference>
<dbReference type="PANTHER" id="PTHR46730">
    <property type="entry name" value="POLYCYSTIN-1"/>
    <property type="match status" value="1"/>
</dbReference>
<evidence type="ECO:0000256" key="4">
    <source>
        <dbReference type="ARBA" id="ARBA00022989"/>
    </source>
</evidence>
<dbReference type="GO" id="GO:0005886">
    <property type="term" value="C:plasma membrane"/>
    <property type="evidence" value="ECO:0007669"/>
    <property type="project" value="TreeGrafter"/>
</dbReference>
<keyword evidence="5 7" id="KW-0472">Membrane</keyword>
<dbReference type="InterPro" id="IPR013783">
    <property type="entry name" value="Ig-like_fold"/>
</dbReference>
<keyword evidence="2 7" id="KW-0812">Transmembrane</keyword>
<feature type="domain" description="PKD/REJ-like" evidence="8">
    <location>
        <begin position="685"/>
        <end position="1070"/>
    </location>
</feature>
<evidence type="ECO:0000256" key="2">
    <source>
        <dbReference type="ARBA" id="ARBA00022692"/>
    </source>
</evidence>